<feature type="transmembrane region" description="Helical" evidence="8">
    <location>
        <begin position="70"/>
        <end position="90"/>
    </location>
</feature>
<dbReference type="InterPro" id="IPR001248">
    <property type="entry name" value="Pur-cyt_permease"/>
</dbReference>
<feature type="transmembrane region" description="Helical" evidence="8">
    <location>
        <begin position="46"/>
        <end position="64"/>
    </location>
</feature>
<dbReference type="RefSeq" id="WP_316517034.1">
    <property type="nucleotide sequence ID" value="NZ_OY726395.1"/>
</dbReference>
<evidence type="ECO:0000256" key="3">
    <source>
        <dbReference type="ARBA" id="ARBA00022448"/>
    </source>
</evidence>
<dbReference type="PIRSF" id="PIRSF002744">
    <property type="entry name" value="Pur-cyt_permease"/>
    <property type="match status" value="1"/>
</dbReference>
<comment type="similarity">
    <text evidence="2 7">Belongs to the purine-cytosine permease (2.A.39) family.</text>
</comment>
<feature type="transmembrane region" description="Helical" evidence="8">
    <location>
        <begin position="436"/>
        <end position="462"/>
    </location>
</feature>
<gene>
    <name evidence="9" type="ORF">MU0050_000660</name>
</gene>
<dbReference type="Proteomes" id="UP001190466">
    <property type="component" value="Chromosome"/>
</dbReference>
<feature type="transmembrane region" description="Helical" evidence="8">
    <location>
        <begin position="409"/>
        <end position="430"/>
    </location>
</feature>
<keyword evidence="4 8" id="KW-0812">Transmembrane</keyword>
<feature type="transmembrane region" description="Helical" evidence="8">
    <location>
        <begin position="367"/>
        <end position="388"/>
    </location>
</feature>
<evidence type="ECO:0000256" key="4">
    <source>
        <dbReference type="ARBA" id="ARBA00022692"/>
    </source>
</evidence>
<feature type="transmembrane region" description="Helical" evidence="8">
    <location>
        <begin position="110"/>
        <end position="132"/>
    </location>
</feature>
<evidence type="ECO:0000256" key="1">
    <source>
        <dbReference type="ARBA" id="ARBA00004141"/>
    </source>
</evidence>
<protein>
    <submittedName>
        <fullName evidence="9">Cytosine permease</fullName>
    </submittedName>
</protein>
<dbReference type="Gene3D" id="1.10.4160.10">
    <property type="entry name" value="Hydantoin permease"/>
    <property type="match status" value="1"/>
</dbReference>
<reference evidence="9 10" key="1">
    <citation type="submission" date="2023-08" db="EMBL/GenBank/DDBJ databases">
        <authorList>
            <person name="Folkvardsen B D."/>
            <person name="Norman A."/>
        </authorList>
    </citation>
    <scope>NUCLEOTIDE SEQUENCE [LARGE SCALE GENOMIC DNA]</scope>
    <source>
        <strain evidence="9 10">Mu0050</strain>
    </source>
</reference>
<feature type="transmembrane region" description="Helical" evidence="8">
    <location>
        <begin position="177"/>
        <end position="199"/>
    </location>
</feature>
<feature type="transmembrane region" description="Helical" evidence="8">
    <location>
        <begin position="251"/>
        <end position="274"/>
    </location>
</feature>
<feature type="transmembrane region" description="Helical" evidence="8">
    <location>
        <begin position="297"/>
        <end position="318"/>
    </location>
</feature>
<dbReference type="PANTHER" id="PTHR31806">
    <property type="entry name" value="PURINE-CYTOSINE PERMEASE FCY2-RELATED"/>
    <property type="match status" value="1"/>
</dbReference>
<feature type="transmembrane region" description="Helical" evidence="8">
    <location>
        <begin position="339"/>
        <end position="361"/>
    </location>
</feature>
<name>A0ABN9NU76_9MYCO</name>
<dbReference type="EMBL" id="OY726395">
    <property type="protein sequence ID" value="CAJ1579740.1"/>
    <property type="molecule type" value="Genomic_DNA"/>
</dbReference>
<sequence>MIEDTNPTETALAGPSRASQVIIETRSIDYVPLTERRGKVWHLSTIWFTGNVHILTVALGFIGIALGANLIWTAIAILTGCAFGTFFMAFHSAQGPQLGLPQMVQSRPQFGFMGAFLVWIVALIIYGGYAASIQILVGDTLEEVIGLPTTIGYFSIALIAILLAVMGHDIIHKAARYLAVLMVVVLAMFSIGIIVVQPFSAEAFDIRSFSLVPFMVQFFTAAAYQLSYSIFVSDYSRYLRPDVSVPETFWWTYAGAAVSGAWMMLMGAAAAWLFPLNDTVGAIIATGDAIVSGSGKILLIAAVVPAFAAGALCFYGGSLTLLSCADSIKQFQPTMLKRVVALVCLGIVTTVIAYSASGSFIAWLENFLFVLGYLLTPWTAINLIDFYVVRRGHYSIREIFSPRGMYGRWSWRGIAAYLIGFASMLPFAVVGDFHGFFARLLGGVDISMLVGLAVSSAIYVWAYRGFDLSTETERIRVADIGIDAGATPQSP</sequence>
<keyword evidence="6 7" id="KW-0472">Membrane</keyword>
<evidence type="ECO:0000313" key="9">
    <source>
        <dbReference type="EMBL" id="CAJ1579740.1"/>
    </source>
</evidence>
<dbReference type="Pfam" id="PF02133">
    <property type="entry name" value="Transp_cyt_pur"/>
    <property type="match status" value="1"/>
</dbReference>
<proteinExistence type="inferred from homology"/>
<evidence type="ECO:0000313" key="10">
    <source>
        <dbReference type="Proteomes" id="UP001190466"/>
    </source>
</evidence>
<evidence type="ECO:0000256" key="7">
    <source>
        <dbReference type="PIRNR" id="PIRNR002744"/>
    </source>
</evidence>
<evidence type="ECO:0000256" key="2">
    <source>
        <dbReference type="ARBA" id="ARBA00008974"/>
    </source>
</evidence>
<comment type="subcellular location">
    <subcellularLocation>
        <location evidence="1">Membrane</location>
        <topology evidence="1">Multi-pass membrane protein</topology>
    </subcellularLocation>
</comment>
<feature type="transmembrane region" description="Helical" evidence="8">
    <location>
        <begin position="211"/>
        <end position="231"/>
    </location>
</feature>
<organism evidence="9 10">
    <name type="scientific">[Mycobacterium] wendilense</name>
    <dbReference type="NCBI Taxonomy" id="3064284"/>
    <lineage>
        <taxon>Bacteria</taxon>
        <taxon>Bacillati</taxon>
        <taxon>Actinomycetota</taxon>
        <taxon>Actinomycetes</taxon>
        <taxon>Mycobacteriales</taxon>
        <taxon>Mycobacteriaceae</taxon>
        <taxon>Mycolicibacter</taxon>
    </lineage>
</organism>
<keyword evidence="5 8" id="KW-1133">Transmembrane helix</keyword>
<dbReference type="InterPro" id="IPR026030">
    <property type="entry name" value="Pur-cyt_permease_Fcy2/21/22"/>
</dbReference>
<feature type="transmembrane region" description="Helical" evidence="8">
    <location>
        <begin position="144"/>
        <end position="165"/>
    </location>
</feature>
<keyword evidence="10" id="KW-1185">Reference proteome</keyword>
<evidence type="ECO:0000256" key="8">
    <source>
        <dbReference type="SAM" id="Phobius"/>
    </source>
</evidence>
<accession>A0ABN9NU76</accession>
<keyword evidence="3 7" id="KW-0813">Transport</keyword>
<evidence type="ECO:0000256" key="6">
    <source>
        <dbReference type="ARBA" id="ARBA00023136"/>
    </source>
</evidence>
<dbReference type="PANTHER" id="PTHR31806:SF1">
    <property type="entry name" value="PURINE-CYTOSINE PERMEASE FCY2-RELATED"/>
    <property type="match status" value="1"/>
</dbReference>
<evidence type="ECO:0000256" key="5">
    <source>
        <dbReference type="ARBA" id="ARBA00022989"/>
    </source>
</evidence>